<comment type="caution">
    <text evidence="1">The sequence shown here is derived from an EMBL/GenBank/DDBJ whole genome shotgun (WGS) entry which is preliminary data.</text>
</comment>
<protein>
    <submittedName>
        <fullName evidence="1">Zn finger protein</fullName>
    </submittedName>
</protein>
<evidence type="ECO:0000313" key="1">
    <source>
        <dbReference type="EMBL" id="MDQ0272736.1"/>
    </source>
</evidence>
<organism evidence="1 2">
    <name type="scientific">Cytobacillus purgationiresistens</name>
    <dbReference type="NCBI Taxonomy" id="863449"/>
    <lineage>
        <taxon>Bacteria</taxon>
        <taxon>Bacillati</taxon>
        <taxon>Bacillota</taxon>
        <taxon>Bacilli</taxon>
        <taxon>Bacillales</taxon>
        <taxon>Bacillaceae</taxon>
        <taxon>Cytobacillus</taxon>
    </lineage>
</organism>
<dbReference type="EMBL" id="JAUSUB010000027">
    <property type="protein sequence ID" value="MDQ0272736.1"/>
    <property type="molecule type" value="Genomic_DNA"/>
</dbReference>
<name>A0ABU0APQ4_9BACI</name>
<sequence>MNINEFEKAFSDTILERGRNYFEEGRIIRLNEVVKNEFTLEVEGSSTTQPSNNLNSIKTKCLNLLNYRLEKLQFNKWLDNFNRTFYSQIREQISSIQQA</sequence>
<dbReference type="RefSeq" id="WP_307478175.1">
    <property type="nucleotide sequence ID" value="NZ_JAUSUB010000027.1"/>
</dbReference>
<accession>A0ABU0APQ4</accession>
<proteinExistence type="predicted"/>
<evidence type="ECO:0000313" key="2">
    <source>
        <dbReference type="Proteomes" id="UP001238088"/>
    </source>
</evidence>
<dbReference type="Proteomes" id="UP001238088">
    <property type="component" value="Unassembled WGS sequence"/>
</dbReference>
<keyword evidence="2" id="KW-1185">Reference proteome</keyword>
<gene>
    <name evidence="1" type="ORF">J2S17_004629</name>
</gene>
<reference evidence="1 2" key="1">
    <citation type="submission" date="2023-07" db="EMBL/GenBank/DDBJ databases">
        <title>Genomic Encyclopedia of Type Strains, Phase IV (KMG-IV): sequencing the most valuable type-strain genomes for metagenomic binning, comparative biology and taxonomic classification.</title>
        <authorList>
            <person name="Goeker M."/>
        </authorList>
    </citation>
    <scope>NUCLEOTIDE SEQUENCE [LARGE SCALE GENOMIC DNA]</scope>
    <source>
        <strain evidence="1 2">DSM 23494</strain>
    </source>
</reference>